<dbReference type="CDD" id="cd00798">
    <property type="entry name" value="INT_XerDC_C"/>
    <property type="match status" value="1"/>
</dbReference>
<dbReference type="Pfam" id="PF00589">
    <property type="entry name" value="Phage_integrase"/>
    <property type="match status" value="1"/>
</dbReference>
<feature type="active site" evidence="10">
    <location>
        <position position="268"/>
    </location>
</feature>
<keyword evidence="5 10" id="KW-0159">Chromosome partition</keyword>
<evidence type="ECO:0000256" key="6">
    <source>
        <dbReference type="ARBA" id="ARBA00022908"/>
    </source>
</evidence>
<dbReference type="InterPro" id="IPR010998">
    <property type="entry name" value="Integrase_recombinase_N"/>
</dbReference>
<evidence type="ECO:0000256" key="1">
    <source>
        <dbReference type="ARBA" id="ARBA00004496"/>
    </source>
</evidence>
<evidence type="ECO:0000256" key="9">
    <source>
        <dbReference type="ARBA" id="ARBA00023306"/>
    </source>
</evidence>
<evidence type="ECO:0000259" key="11">
    <source>
        <dbReference type="PROSITE" id="PS51898"/>
    </source>
</evidence>
<dbReference type="InterPro" id="IPR011010">
    <property type="entry name" value="DNA_brk_join_enz"/>
</dbReference>
<evidence type="ECO:0000256" key="4">
    <source>
        <dbReference type="ARBA" id="ARBA00022618"/>
    </source>
</evidence>
<comment type="subcellular location">
    <subcellularLocation>
        <location evidence="1 10">Cytoplasm</location>
    </subcellularLocation>
</comment>
<dbReference type="GO" id="GO:0051301">
    <property type="term" value="P:cell division"/>
    <property type="evidence" value="ECO:0007669"/>
    <property type="project" value="UniProtKB-KW"/>
</dbReference>
<dbReference type="InterPro" id="IPR002104">
    <property type="entry name" value="Integrase_catalytic"/>
</dbReference>
<sequence>MIMEQEILRFISYLHDVKKTSANTEISYQRDLNKLQHFLQEQGVDDVSKVTATNLNSYTLYLERNGFATATISRNIASMKSFFCYLSKNGMVHGDIAEAIKPPKIEKKTPGILSANEVVRLLDQPKGNSPKELRDKAMLELLYATGIRVTELISLRLSDVNLHMDYIVCHEGLKQRLIPFGAAAKNAMINYLTHSRQSMVSDAENDILFTNCSGTPMSRQGFWKLLKQYAKKAEITSDITPHTLRHSFAAHLIAAGADLRSVQIMLGHSDISTTQVYTHLSDNKIREVYMKAHPRG</sequence>
<dbReference type="GO" id="GO:0003677">
    <property type="term" value="F:DNA binding"/>
    <property type="evidence" value="ECO:0007669"/>
    <property type="project" value="UniProtKB-UniRule"/>
</dbReference>
<keyword evidence="14" id="KW-1185">Reference proteome</keyword>
<dbReference type="GO" id="GO:0007059">
    <property type="term" value="P:chromosome segregation"/>
    <property type="evidence" value="ECO:0007669"/>
    <property type="project" value="UniProtKB-UniRule"/>
</dbReference>
<feature type="active site" evidence="10">
    <location>
        <position position="245"/>
    </location>
</feature>
<comment type="function">
    <text evidence="10">Site-specific tyrosine recombinase, which acts by catalyzing the cutting and rejoining of the recombining DNA molecules. The XerC-XerD complex is essential to convert dimers of the bacterial chromosome into monomers to permit their segregation at cell division. It also contributes to the segregational stability of plasmids.</text>
</comment>
<dbReference type="GO" id="GO:0005737">
    <property type="term" value="C:cytoplasm"/>
    <property type="evidence" value="ECO:0007669"/>
    <property type="project" value="UniProtKB-SubCell"/>
</dbReference>
<dbReference type="NCBIfam" id="TIGR02225">
    <property type="entry name" value="recomb_XerD"/>
    <property type="match status" value="1"/>
</dbReference>
<dbReference type="PROSITE" id="PS51900">
    <property type="entry name" value="CB"/>
    <property type="match status" value="1"/>
</dbReference>
<dbReference type="InterPro" id="IPR023009">
    <property type="entry name" value="Tyrosine_recombinase_XerC/XerD"/>
</dbReference>
<evidence type="ECO:0000259" key="12">
    <source>
        <dbReference type="PROSITE" id="PS51900"/>
    </source>
</evidence>
<name>A0A1D3TP94_9FIRM</name>
<evidence type="ECO:0000256" key="3">
    <source>
        <dbReference type="ARBA" id="ARBA00022490"/>
    </source>
</evidence>
<dbReference type="Gene3D" id="1.10.443.10">
    <property type="entry name" value="Intergrase catalytic core"/>
    <property type="match status" value="1"/>
</dbReference>
<evidence type="ECO:0000313" key="14">
    <source>
        <dbReference type="Proteomes" id="UP000199315"/>
    </source>
</evidence>
<accession>A0A1D3TP94</accession>
<comment type="subunit">
    <text evidence="10">Forms a cyclic heterotetrameric complex composed of two molecules of XerC and two molecules of XerD.</text>
</comment>
<proteinExistence type="inferred from homology"/>
<dbReference type="GO" id="GO:0009037">
    <property type="term" value="F:tyrosine-based site-specific recombinase activity"/>
    <property type="evidence" value="ECO:0007669"/>
    <property type="project" value="UniProtKB-UniRule"/>
</dbReference>
<dbReference type="InterPro" id="IPR013762">
    <property type="entry name" value="Integrase-like_cat_sf"/>
</dbReference>
<keyword evidence="3 10" id="KW-0963">Cytoplasm</keyword>
<comment type="caution">
    <text evidence="10">Lacks conserved residue(s) required for the propagation of feature annotation.</text>
</comment>
<dbReference type="InterPro" id="IPR011932">
    <property type="entry name" value="Recomb_XerD"/>
</dbReference>
<dbReference type="PANTHER" id="PTHR30349:SF81">
    <property type="entry name" value="TYROSINE RECOMBINASE XERC"/>
    <property type="match status" value="1"/>
</dbReference>
<evidence type="ECO:0000256" key="10">
    <source>
        <dbReference type="HAMAP-Rule" id="MF_01808"/>
    </source>
</evidence>
<feature type="domain" description="Tyr recombinase" evidence="11">
    <location>
        <begin position="108"/>
        <end position="290"/>
    </location>
</feature>
<dbReference type="Gene3D" id="1.10.150.130">
    <property type="match status" value="1"/>
</dbReference>
<keyword evidence="7 10" id="KW-0238">DNA-binding</keyword>
<evidence type="ECO:0000256" key="8">
    <source>
        <dbReference type="ARBA" id="ARBA00023172"/>
    </source>
</evidence>
<dbReference type="NCBIfam" id="NF001399">
    <property type="entry name" value="PRK00283.1"/>
    <property type="match status" value="1"/>
</dbReference>
<gene>
    <name evidence="10" type="primary">xerC</name>
    <name evidence="13" type="ORF">SAMN05421730_1001400</name>
</gene>
<dbReference type="STRING" id="1619234.SAMN05421730_1001400"/>
<dbReference type="GO" id="GO:0006313">
    <property type="term" value="P:DNA transposition"/>
    <property type="evidence" value="ECO:0007669"/>
    <property type="project" value="UniProtKB-UniRule"/>
</dbReference>
<evidence type="ECO:0000256" key="2">
    <source>
        <dbReference type="ARBA" id="ARBA00010450"/>
    </source>
</evidence>
<protein>
    <recommendedName>
        <fullName evidence="10">Tyrosine recombinase XerC</fullName>
    </recommendedName>
</protein>
<dbReference type="Proteomes" id="UP000199315">
    <property type="component" value="Unassembled WGS sequence"/>
</dbReference>
<keyword evidence="6 10" id="KW-0229">DNA integration</keyword>
<dbReference type="InterPro" id="IPR044068">
    <property type="entry name" value="CB"/>
</dbReference>
<dbReference type="EMBL" id="FMKA01000001">
    <property type="protein sequence ID" value="SCP95214.1"/>
    <property type="molecule type" value="Genomic_DNA"/>
</dbReference>
<organism evidence="13 14">
    <name type="scientific">Anaerobium acetethylicum</name>
    <dbReference type="NCBI Taxonomy" id="1619234"/>
    <lineage>
        <taxon>Bacteria</taxon>
        <taxon>Bacillati</taxon>
        <taxon>Bacillota</taxon>
        <taxon>Clostridia</taxon>
        <taxon>Lachnospirales</taxon>
        <taxon>Lachnospiraceae</taxon>
        <taxon>Anaerobium</taxon>
    </lineage>
</organism>
<keyword evidence="8 10" id="KW-0233">DNA recombination</keyword>
<dbReference type="AlphaFoldDB" id="A0A1D3TP94"/>
<dbReference type="PROSITE" id="PS51898">
    <property type="entry name" value="TYR_RECOMBINASE"/>
    <property type="match status" value="1"/>
</dbReference>
<feature type="active site" description="O-(3'-phospho-DNA)-tyrosine intermediate" evidence="10">
    <location>
        <position position="277"/>
    </location>
</feature>
<keyword evidence="4 10" id="KW-0132">Cell division</keyword>
<keyword evidence="9 10" id="KW-0131">Cell cycle</keyword>
<feature type="active site" evidence="10">
    <location>
        <position position="242"/>
    </location>
</feature>
<dbReference type="SUPFAM" id="SSF56349">
    <property type="entry name" value="DNA breaking-rejoining enzymes"/>
    <property type="match status" value="1"/>
</dbReference>
<dbReference type="HAMAP" id="MF_01808">
    <property type="entry name" value="Recomb_XerC_XerD"/>
    <property type="match status" value="1"/>
</dbReference>
<dbReference type="InterPro" id="IPR050090">
    <property type="entry name" value="Tyrosine_recombinase_XerCD"/>
</dbReference>
<dbReference type="Pfam" id="PF02899">
    <property type="entry name" value="Phage_int_SAM_1"/>
    <property type="match status" value="1"/>
</dbReference>
<dbReference type="PANTHER" id="PTHR30349">
    <property type="entry name" value="PHAGE INTEGRASE-RELATED"/>
    <property type="match status" value="1"/>
</dbReference>
<feature type="domain" description="Core-binding (CB)" evidence="12">
    <location>
        <begin position="1"/>
        <end position="87"/>
    </location>
</feature>
<comment type="similarity">
    <text evidence="2">Belongs to the 'phage' integrase family. XerD subfamily.</text>
</comment>
<dbReference type="InterPro" id="IPR004107">
    <property type="entry name" value="Integrase_SAM-like_N"/>
</dbReference>
<comment type="similarity">
    <text evidence="10">Belongs to the 'phage' integrase family. XerC subfamily.</text>
</comment>
<feature type="active site" evidence="10">
    <location>
        <position position="148"/>
    </location>
</feature>
<evidence type="ECO:0000256" key="7">
    <source>
        <dbReference type="ARBA" id="ARBA00023125"/>
    </source>
</evidence>
<evidence type="ECO:0000313" key="13">
    <source>
        <dbReference type="EMBL" id="SCP95214.1"/>
    </source>
</evidence>
<reference evidence="13 14" key="1">
    <citation type="submission" date="2016-09" db="EMBL/GenBank/DDBJ databases">
        <authorList>
            <person name="Capua I."/>
            <person name="De Benedictis P."/>
            <person name="Joannis T."/>
            <person name="Lombin L.H."/>
            <person name="Cattoli G."/>
        </authorList>
    </citation>
    <scope>NUCLEOTIDE SEQUENCE [LARGE SCALE GENOMIC DNA]</scope>
    <source>
        <strain evidence="13 14">GluBS11</strain>
    </source>
</reference>
<evidence type="ECO:0000256" key="5">
    <source>
        <dbReference type="ARBA" id="ARBA00022829"/>
    </source>
</evidence>